<dbReference type="Gene3D" id="1.25.40.990">
    <property type="match status" value="1"/>
</dbReference>
<dbReference type="InterPro" id="IPR005062">
    <property type="entry name" value="SAC3/GANP/THP3_conserved"/>
</dbReference>
<dbReference type="EMBL" id="GIBP01007505">
    <property type="protein sequence ID" value="NDV36474.1"/>
    <property type="molecule type" value="Transcribed_RNA"/>
</dbReference>
<evidence type="ECO:0000259" key="1">
    <source>
        <dbReference type="Pfam" id="PF03399"/>
    </source>
</evidence>
<protein>
    <recommendedName>
        <fullName evidence="1">SAC3/GANP/THP3 conserved domain-containing protein</fullName>
    </recommendedName>
</protein>
<dbReference type="AlphaFoldDB" id="A0A6B2LHM2"/>
<dbReference type="PANTHER" id="PTHR12436:SF4">
    <property type="entry name" value="LEUKOCYTE RECEPTOR CLUSTER MEMBER 8"/>
    <property type="match status" value="1"/>
</dbReference>
<reference evidence="2" key="1">
    <citation type="journal article" date="2020" name="J. Eukaryot. Microbiol.">
        <title>De novo Sequencing, Assembly and Annotation of the Transcriptome for the Free-Living Testate Amoeba Arcella intermedia.</title>
        <authorList>
            <person name="Ribeiro G.M."/>
            <person name="Porfirio-Sousa A.L."/>
            <person name="Maurer-Alcala X.X."/>
            <person name="Katz L.A."/>
            <person name="Lahr D.J.G."/>
        </authorList>
    </citation>
    <scope>NUCLEOTIDE SEQUENCE</scope>
</reference>
<organism evidence="2">
    <name type="scientific">Arcella intermedia</name>
    <dbReference type="NCBI Taxonomy" id="1963864"/>
    <lineage>
        <taxon>Eukaryota</taxon>
        <taxon>Amoebozoa</taxon>
        <taxon>Tubulinea</taxon>
        <taxon>Elardia</taxon>
        <taxon>Arcellinida</taxon>
        <taxon>Sphaerothecina</taxon>
        <taxon>Arcellidae</taxon>
        <taxon>Arcella</taxon>
    </lineage>
</organism>
<evidence type="ECO:0000313" key="2">
    <source>
        <dbReference type="EMBL" id="NDV36474.1"/>
    </source>
</evidence>
<feature type="domain" description="SAC3/GANP/THP3 conserved" evidence="1">
    <location>
        <begin position="74"/>
        <end position="197"/>
    </location>
</feature>
<dbReference type="Pfam" id="PF03399">
    <property type="entry name" value="SAC3_GANP"/>
    <property type="match status" value="1"/>
</dbReference>
<dbReference type="InterPro" id="IPR045107">
    <property type="entry name" value="SAC3/GANP/THP3"/>
</dbReference>
<accession>A0A6B2LHM2</accession>
<sequence length="214" mass="24497">MAIKKDWIVGQDYNSTKEKLTNLRKRLVVNQIATPLTVDTYETHAKIALEVSDLDTFIQCFPVLVSLYKRGLPGHVQEFTAYSILYHLSMKQKDQYEKIIGSILTNDLKHEAIDHAIQTCKAVEAGKYKELFGLYLKSPNLNECLLEPLIPQMRLTAIKQILAKHKTCPITALTTELNFKNEEECSTFLTEHKYSIQYGCLVRPPKPPKNTNKE</sequence>
<proteinExistence type="predicted"/>
<dbReference type="PANTHER" id="PTHR12436">
    <property type="entry name" value="80 KDA MCM3-ASSOCIATED PROTEIN"/>
    <property type="match status" value="1"/>
</dbReference>
<name>A0A6B2LHM2_9EUKA</name>
<dbReference type="GO" id="GO:0005634">
    <property type="term" value="C:nucleus"/>
    <property type="evidence" value="ECO:0007669"/>
    <property type="project" value="TreeGrafter"/>
</dbReference>